<dbReference type="AlphaFoldDB" id="A0A2T7G8I1"/>
<evidence type="ECO:0000313" key="3">
    <source>
        <dbReference type="Proteomes" id="UP000244446"/>
    </source>
</evidence>
<dbReference type="OrthoDB" id="7956241at2"/>
<name>A0A2T7G8I1_9RHOB</name>
<keyword evidence="1" id="KW-0732">Signal</keyword>
<reference evidence="2 3" key="1">
    <citation type="submission" date="2018-04" db="EMBL/GenBank/DDBJ databases">
        <title>Pelagivirga bohaiensis gen. nov., sp. nov., a bacterium isolated from the Bohai Sea.</title>
        <authorList>
            <person name="Ji X."/>
        </authorList>
    </citation>
    <scope>NUCLEOTIDE SEQUENCE [LARGE SCALE GENOMIC DNA]</scope>
    <source>
        <strain evidence="2 3">BH-SD19</strain>
    </source>
</reference>
<dbReference type="Proteomes" id="UP000244446">
    <property type="component" value="Unassembled WGS sequence"/>
</dbReference>
<proteinExistence type="predicted"/>
<organism evidence="2 3">
    <name type="scientific">Pelagivirga sediminicola</name>
    <dbReference type="NCBI Taxonomy" id="2170575"/>
    <lineage>
        <taxon>Bacteria</taxon>
        <taxon>Pseudomonadati</taxon>
        <taxon>Pseudomonadota</taxon>
        <taxon>Alphaproteobacteria</taxon>
        <taxon>Rhodobacterales</taxon>
        <taxon>Paracoccaceae</taxon>
        <taxon>Pelagivirga</taxon>
    </lineage>
</organism>
<keyword evidence="3" id="KW-1185">Reference proteome</keyword>
<feature type="chain" id="PRO_5015661210" description="Translocase" evidence="1">
    <location>
        <begin position="30"/>
        <end position="336"/>
    </location>
</feature>
<sequence length="336" mass="34763">MQKIRIFAMGCGTLALALGAGHFMQTSGAASAGAPQKQATAAGANGPSGTLELSSIELTSAIPAPPGDAQADAILPAPLAAQDTREAALSDAEGVTLTDALPAEVPAPSLACEYTLTADPAPGAMVALSLDAPCARSERFTLHHNGMMFTQITDEGGHASMLVPALAKSAVFIAGFSNGDGAVAQAQVDALETYQRVAVQWQGDSGLALHALEFGAEFGSEGHVWAEARRDVAAASDGDRGFMTLLGDADQPNALMAQVYTFPSRLDGRDGDIDLQVEAEVTQANCAKDIEAQTLQMQPGRALNVQDLTLMMPECDAVGDFLVLKNLVNDITIARN</sequence>
<protein>
    <recommendedName>
        <fullName evidence="4">Translocase</fullName>
    </recommendedName>
</protein>
<evidence type="ECO:0008006" key="4">
    <source>
        <dbReference type="Google" id="ProtNLM"/>
    </source>
</evidence>
<dbReference type="EMBL" id="QCYH01000003">
    <property type="protein sequence ID" value="PVA10729.1"/>
    <property type="molecule type" value="Genomic_DNA"/>
</dbReference>
<dbReference type="RefSeq" id="WP_108691588.1">
    <property type="nucleotide sequence ID" value="NZ_QCYH01000003.1"/>
</dbReference>
<evidence type="ECO:0000256" key="1">
    <source>
        <dbReference type="SAM" id="SignalP"/>
    </source>
</evidence>
<comment type="caution">
    <text evidence="2">The sequence shown here is derived from an EMBL/GenBank/DDBJ whole genome shotgun (WGS) entry which is preliminary data.</text>
</comment>
<accession>A0A2T7G8I1</accession>
<gene>
    <name evidence="2" type="ORF">DC366_07585</name>
</gene>
<evidence type="ECO:0000313" key="2">
    <source>
        <dbReference type="EMBL" id="PVA10729.1"/>
    </source>
</evidence>
<feature type="signal peptide" evidence="1">
    <location>
        <begin position="1"/>
        <end position="29"/>
    </location>
</feature>